<feature type="domain" description="F-box" evidence="1">
    <location>
        <begin position="4"/>
        <end position="36"/>
    </location>
</feature>
<dbReference type="InterPro" id="IPR001810">
    <property type="entry name" value="F-box_dom"/>
</dbReference>
<dbReference type="CDD" id="cd09917">
    <property type="entry name" value="F-box_SF"/>
    <property type="match status" value="1"/>
</dbReference>
<dbReference type="EMBL" id="KZ857463">
    <property type="protein sequence ID" value="RDX43509.1"/>
    <property type="molecule type" value="Genomic_DNA"/>
</dbReference>
<dbReference type="Gene3D" id="3.80.10.10">
    <property type="entry name" value="Ribonuclease Inhibitor"/>
    <property type="match status" value="1"/>
</dbReference>
<organism evidence="2 3">
    <name type="scientific">Lentinus brumalis</name>
    <dbReference type="NCBI Taxonomy" id="2498619"/>
    <lineage>
        <taxon>Eukaryota</taxon>
        <taxon>Fungi</taxon>
        <taxon>Dikarya</taxon>
        <taxon>Basidiomycota</taxon>
        <taxon>Agaricomycotina</taxon>
        <taxon>Agaricomycetes</taxon>
        <taxon>Polyporales</taxon>
        <taxon>Polyporaceae</taxon>
        <taxon>Lentinus</taxon>
    </lineage>
</organism>
<reference evidence="2 3" key="1">
    <citation type="journal article" date="2018" name="Biotechnol. Biofuels">
        <title>Integrative visual omics of the white-rot fungus Polyporus brumalis exposes the biotechnological potential of its oxidative enzymes for delignifying raw plant biomass.</title>
        <authorList>
            <person name="Miyauchi S."/>
            <person name="Rancon A."/>
            <person name="Drula E."/>
            <person name="Hage H."/>
            <person name="Chaduli D."/>
            <person name="Favel A."/>
            <person name="Grisel S."/>
            <person name="Henrissat B."/>
            <person name="Herpoel-Gimbert I."/>
            <person name="Ruiz-Duenas F.J."/>
            <person name="Chevret D."/>
            <person name="Hainaut M."/>
            <person name="Lin J."/>
            <person name="Wang M."/>
            <person name="Pangilinan J."/>
            <person name="Lipzen A."/>
            <person name="Lesage-Meessen L."/>
            <person name="Navarro D."/>
            <person name="Riley R."/>
            <person name="Grigoriev I.V."/>
            <person name="Zhou S."/>
            <person name="Raouche S."/>
            <person name="Rosso M.N."/>
        </authorList>
    </citation>
    <scope>NUCLEOTIDE SEQUENCE [LARGE SCALE GENOMIC DNA]</scope>
    <source>
        <strain evidence="2 3">BRFM 1820</strain>
    </source>
</reference>
<protein>
    <recommendedName>
        <fullName evidence="1">F-box domain-containing protein</fullName>
    </recommendedName>
</protein>
<gene>
    <name evidence="2" type="ORF">OH76DRAFT_1487780</name>
</gene>
<dbReference type="STRING" id="139420.A0A371CTB4"/>
<accession>A0A371CTB4</accession>
<dbReference type="OrthoDB" id="2802922at2759"/>
<name>A0A371CTB4_9APHY</name>
<keyword evidence="3" id="KW-1185">Reference proteome</keyword>
<dbReference type="SUPFAM" id="SSF52058">
    <property type="entry name" value="L domain-like"/>
    <property type="match status" value="1"/>
</dbReference>
<dbReference type="Proteomes" id="UP000256964">
    <property type="component" value="Unassembled WGS sequence"/>
</dbReference>
<proteinExistence type="predicted"/>
<evidence type="ECO:0000259" key="1">
    <source>
        <dbReference type="Pfam" id="PF00646"/>
    </source>
</evidence>
<sequence>MSLFSLNDDVLLAIFANLHGEDALNVSLTSKRAYRLAGPRIAARINCSSPAELRRLHTYLLSDLPDDTPRARSLEHLVIDTSTFEAAENDDDSSYYGDDFSQAKLIGDILLQARNLRELSFERFPPCLERDPRIGDAIRSLTSLVNMRLFTISDSSLSVFDSFMSDQLARLTLSYYVSDEFPLEYQTKTLPPLISILSALHRLRIVKLWNFDPTAGLAREALSSLPLLLSIRYLRLSDTSIPALDMVELCPALSTLIVSFSWEAEMMPVSEGPKWPPLRRLMVAELGDALRFSKRLRTVDQLQISGLLRLWDSPGFSEYGPAQQPLLELLRSTSPVSLFICVETTCQEEDLWGELPRAAPRLRSLELQLEGLVPSKLPAALSGLSLVCLRVLVPEQKQRRWKMGFASKEEGLAKIRQQEVDRVKALAALPDPLVRALPSLRYLAVGDMAPNMQLLGEGADVDASVAALRVKDEEVVWEWDELRRLSAVRKQCWWRIVDGPIGRQLVEISEYEGEEAQWQIESVTEDTTHIEEGLASLSV</sequence>
<dbReference type="AlphaFoldDB" id="A0A371CTB4"/>
<dbReference type="Pfam" id="PF00646">
    <property type="entry name" value="F-box"/>
    <property type="match status" value="1"/>
</dbReference>
<dbReference type="InterPro" id="IPR032675">
    <property type="entry name" value="LRR_dom_sf"/>
</dbReference>
<evidence type="ECO:0000313" key="2">
    <source>
        <dbReference type="EMBL" id="RDX43509.1"/>
    </source>
</evidence>
<evidence type="ECO:0000313" key="3">
    <source>
        <dbReference type="Proteomes" id="UP000256964"/>
    </source>
</evidence>